<dbReference type="PROSITE" id="PS51898">
    <property type="entry name" value="TYR_RECOMBINASE"/>
    <property type="match status" value="1"/>
</dbReference>
<dbReference type="InterPro" id="IPR011010">
    <property type="entry name" value="DNA_brk_join_enz"/>
</dbReference>
<dbReference type="Gene3D" id="1.10.443.10">
    <property type="entry name" value="Intergrase catalytic core"/>
    <property type="match status" value="1"/>
</dbReference>
<sequence length="120" mass="13600">MGAELRAVLMQQPRQWLWVFTALPSAKCPVAARQISDRRALDYLKTVLKKLKLEGHQHTFRHSFISHALTHGVPEAIVREWVGHVDARIMKTYTHVADAISQQAMLGLFGDDGDKPSEDR</sequence>
<dbReference type="KEGG" id="llh:I41_44070"/>
<keyword evidence="1" id="KW-0233">DNA recombination</keyword>
<evidence type="ECO:0000313" key="3">
    <source>
        <dbReference type="EMBL" id="QDT75197.1"/>
    </source>
</evidence>
<evidence type="ECO:0000313" key="4">
    <source>
        <dbReference type="Proteomes" id="UP000317909"/>
    </source>
</evidence>
<dbReference type="InterPro" id="IPR013762">
    <property type="entry name" value="Integrase-like_cat_sf"/>
</dbReference>
<name>A0A517U3K6_9BACT</name>
<accession>A0A517U3K6</accession>
<dbReference type="Proteomes" id="UP000317909">
    <property type="component" value="Chromosome"/>
</dbReference>
<keyword evidence="4" id="KW-1185">Reference proteome</keyword>
<organism evidence="3 4">
    <name type="scientific">Lacipirellula limnantheis</name>
    <dbReference type="NCBI Taxonomy" id="2528024"/>
    <lineage>
        <taxon>Bacteria</taxon>
        <taxon>Pseudomonadati</taxon>
        <taxon>Planctomycetota</taxon>
        <taxon>Planctomycetia</taxon>
        <taxon>Pirellulales</taxon>
        <taxon>Lacipirellulaceae</taxon>
        <taxon>Lacipirellula</taxon>
    </lineage>
</organism>
<dbReference type="EMBL" id="CP036339">
    <property type="protein sequence ID" value="QDT75197.1"/>
    <property type="molecule type" value="Genomic_DNA"/>
</dbReference>
<dbReference type="SUPFAM" id="SSF56349">
    <property type="entry name" value="DNA breaking-rejoining enzymes"/>
    <property type="match status" value="1"/>
</dbReference>
<dbReference type="GO" id="GO:0015074">
    <property type="term" value="P:DNA integration"/>
    <property type="evidence" value="ECO:0007669"/>
    <property type="project" value="InterPro"/>
</dbReference>
<evidence type="ECO:0000259" key="2">
    <source>
        <dbReference type="PROSITE" id="PS51898"/>
    </source>
</evidence>
<reference evidence="3 4" key="1">
    <citation type="submission" date="2019-02" db="EMBL/GenBank/DDBJ databases">
        <title>Deep-cultivation of Planctomycetes and their phenomic and genomic characterization uncovers novel biology.</title>
        <authorList>
            <person name="Wiegand S."/>
            <person name="Jogler M."/>
            <person name="Boedeker C."/>
            <person name="Pinto D."/>
            <person name="Vollmers J."/>
            <person name="Rivas-Marin E."/>
            <person name="Kohn T."/>
            <person name="Peeters S.H."/>
            <person name="Heuer A."/>
            <person name="Rast P."/>
            <person name="Oberbeckmann S."/>
            <person name="Bunk B."/>
            <person name="Jeske O."/>
            <person name="Meyerdierks A."/>
            <person name="Storesund J.E."/>
            <person name="Kallscheuer N."/>
            <person name="Luecker S."/>
            <person name="Lage O.M."/>
            <person name="Pohl T."/>
            <person name="Merkel B.J."/>
            <person name="Hornburger P."/>
            <person name="Mueller R.-W."/>
            <person name="Bruemmer F."/>
            <person name="Labrenz M."/>
            <person name="Spormann A.M."/>
            <person name="Op den Camp H."/>
            <person name="Overmann J."/>
            <person name="Amann R."/>
            <person name="Jetten M.S.M."/>
            <person name="Mascher T."/>
            <person name="Medema M.H."/>
            <person name="Devos D.P."/>
            <person name="Kaster A.-K."/>
            <person name="Ovreas L."/>
            <person name="Rohde M."/>
            <person name="Galperin M.Y."/>
            <person name="Jogler C."/>
        </authorList>
    </citation>
    <scope>NUCLEOTIDE SEQUENCE [LARGE SCALE GENOMIC DNA]</scope>
    <source>
        <strain evidence="3 4">I41</strain>
    </source>
</reference>
<protein>
    <submittedName>
        <fullName evidence="3">Site-specific tyrosine recombinase XerD</fullName>
    </submittedName>
</protein>
<proteinExistence type="predicted"/>
<dbReference type="Pfam" id="PF00589">
    <property type="entry name" value="Phage_integrase"/>
    <property type="match status" value="1"/>
</dbReference>
<dbReference type="InterPro" id="IPR002104">
    <property type="entry name" value="Integrase_catalytic"/>
</dbReference>
<dbReference type="GO" id="GO:0006310">
    <property type="term" value="P:DNA recombination"/>
    <property type="evidence" value="ECO:0007669"/>
    <property type="project" value="UniProtKB-KW"/>
</dbReference>
<dbReference type="CDD" id="cd00397">
    <property type="entry name" value="DNA_BRE_C"/>
    <property type="match status" value="1"/>
</dbReference>
<dbReference type="AlphaFoldDB" id="A0A517U3K6"/>
<evidence type="ECO:0000256" key="1">
    <source>
        <dbReference type="ARBA" id="ARBA00023172"/>
    </source>
</evidence>
<feature type="domain" description="Tyr recombinase" evidence="2">
    <location>
        <begin position="1"/>
        <end position="107"/>
    </location>
</feature>
<gene>
    <name evidence="3" type="ORF">I41_44070</name>
</gene>
<dbReference type="GO" id="GO:0003677">
    <property type="term" value="F:DNA binding"/>
    <property type="evidence" value="ECO:0007669"/>
    <property type="project" value="InterPro"/>
</dbReference>